<reference evidence="1 2" key="1">
    <citation type="journal article" date="2023" name="Nucleic Acids Res.">
        <title>The hologenome of Daphnia magna reveals possible DNA methylation and microbiome-mediated evolution of the host genome.</title>
        <authorList>
            <person name="Chaturvedi A."/>
            <person name="Li X."/>
            <person name="Dhandapani V."/>
            <person name="Marshall H."/>
            <person name="Kissane S."/>
            <person name="Cuenca-Cambronero M."/>
            <person name="Asole G."/>
            <person name="Calvet F."/>
            <person name="Ruiz-Romero M."/>
            <person name="Marangio P."/>
            <person name="Guigo R."/>
            <person name="Rago D."/>
            <person name="Mirbahai L."/>
            <person name="Eastwood N."/>
            <person name="Colbourne J.K."/>
            <person name="Zhou J."/>
            <person name="Mallon E."/>
            <person name="Orsini L."/>
        </authorList>
    </citation>
    <scope>NUCLEOTIDE SEQUENCE [LARGE SCALE GENOMIC DNA]</scope>
    <source>
        <strain evidence="1">LRV0_1</strain>
    </source>
</reference>
<keyword evidence="2" id="KW-1185">Reference proteome</keyword>
<proteinExistence type="predicted"/>
<sequence length="295" mass="31613">MAKNSITCVRLEEIVPPITYFKKKFTMKNVMFILAAVLLAVLGSAEESLESSETLTQDYPFAQRAFFYYPTGAGGFLNRVATPPQSSVDFVDSSFDITPESSTQDRGTNPAAYFVPTSDLLTMPYPSKSDQEADEKAAMKHLEMLKGLHDELEKTEEKFLKPSMSFGGSAVTLPTNAFMSLLHKLSKTVTKTVVTTQITTVFVSASPSKNTSETTDSVTIFPSNTDIKATGTPTLTVETTSTITETVSTTVASTSSVIETTTAAATTTSTAVEPSSTVTTTPPLIVVTTITSTII</sequence>
<comment type="caution">
    <text evidence="1">The sequence shown here is derived from an EMBL/GenBank/DDBJ whole genome shotgun (WGS) entry which is preliminary data.</text>
</comment>
<protein>
    <submittedName>
        <fullName evidence="1">Uncharacterized protein</fullName>
    </submittedName>
</protein>
<organism evidence="1 2">
    <name type="scientific">Daphnia magna</name>
    <dbReference type="NCBI Taxonomy" id="35525"/>
    <lineage>
        <taxon>Eukaryota</taxon>
        <taxon>Metazoa</taxon>
        <taxon>Ecdysozoa</taxon>
        <taxon>Arthropoda</taxon>
        <taxon>Crustacea</taxon>
        <taxon>Branchiopoda</taxon>
        <taxon>Diplostraca</taxon>
        <taxon>Cladocera</taxon>
        <taxon>Anomopoda</taxon>
        <taxon>Daphniidae</taxon>
        <taxon>Daphnia</taxon>
    </lineage>
</organism>
<dbReference type="EMBL" id="JAOYFB010000038">
    <property type="protein sequence ID" value="KAK4027158.1"/>
    <property type="molecule type" value="Genomic_DNA"/>
</dbReference>
<accession>A0ABR0APV9</accession>
<name>A0ABR0APV9_9CRUS</name>
<evidence type="ECO:0000313" key="2">
    <source>
        <dbReference type="Proteomes" id="UP001234178"/>
    </source>
</evidence>
<gene>
    <name evidence="1" type="ORF">OUZ56_016170</name>
</gene>
<evidence type="ECO:0000313" key="1">
    <source>
        <dbReference type="EMBL" id="KAK4027158.1"/>
    </source>
</evidence>
<dbReference type="Proteomes" id="UP001234178">
    <property type="component" value="Unassembled WGS sequence"/>
</dbReference>